<dbReference type="Gene3D" id="1.20.58.390">
    <property type="entry name" value="Neurotransmitter-gated ion-channel transmembrane domain"/>
    <property type="match status" value="1"/>
</dbReference>
<dbReference type="Pfam" id="PF02931">
    <property type="entry name" value="Neur_chan_LBD"/>
    <property type="match status" value="1"/>
</dbReference>
<keyword evidence="5" id="KW-0813">Transport</keyword>
<dbReference type="PRINTS" id="PR00252">
    <property type="entry name" value="NRIONCHANNEL"/>
</dbReference>
<feature type="domain" description="Neurotransmitter-gated ion-channel ligand-binding" evidence="6">
    <location>
        <begin position="18"/>
        <end position="216"/>
    </location>
</feature>
<keyword evidence="5" id="KW-0407">Ion channel</keyword>
<feature type="transmembrane region" description="Helical" evidence="5">
    <location>
        <begin position="218"/>
        <end position="242"/>
    </location>
</feature>
<keyword evidence="3 5" id="KW-1133">Transmembrane helix</keyword>
<dbReference type="InterPro" id="IPR006202">
    <property type="entry name" value="Neur_chan_lig-bd"/>
</dbReference>
<dbReference type="InterPro" id="IPR036719">
    <property type="entry name" value="Neuro-gated_channel_TM_sf"/>
</dbReference>
<dbReference type="GO" id="GO:0004888">
    <property type="term" value="F:transmembrane signaling receptor activity"/>
    <property type="evidence" value="ECO:0007669"/>
    <property type="project" value="InterPro"/>
</dbReference>
<dbReference type="InterPro" id="IPR006201">
    <property type="entry name" value="Neur_channel"/>
</dbReference>
<dbReference type="Gene3D" id="2.70.170.10">
    <property type="entry name" value="Neurotransmitter-gated ion-channel ligand-binding domain"/>
    <property type="match status" value="1"/>
</dbReference>
<dbReference type="InterPro" id="IPR018000">
    <property type="entry name" value="Neurotransmitter_ion_chnl_CS"/>
</dbReference>
<keyword evidence="4 5" id="KW-0472">Membrane</keyword>
<proteinExistence type="inferred from homology"/>
<dbReference type="FunFam" id="2.70.170.10:FF:000028">
    <property type="entry name" value="AcetylCholine Receptor"/>
    <property type="match status" value="1"/>
</dbReference>
<sequence>FTCEEAKLNDLLFNQRKISNISRPVQEINDTLDLEVWLAIFNVLYLDEQTETFSFQGWQVDMWRDLNLIWNPEEFNNCNYFIIQEKDIWKPNLLVLNGADASNLAPNISSDTVISILATGDVFWYQINTYNVICPLDFSAYPFDEHLCQITFISWEHTGNELNISVGANNTHFHTYMMDEHNQWELISSFSNVSDFFYGEDLFYQEVNFFVRLKRRSLYYHLALITPNAICILIILLTFWVPHESNGKLLVSGVNVIILTVLLIHFHWVVPRNGSNVPTIIIFCGNSIFFAGLAFIISVATTCTYKEPPVIYPPTWIKNLLTSWLGTILGINFQKMEISTNNATEKSPHAAAWKTIAIAIDRLFFLLYCIIFTCILIFTFV</sequence>
<evidence type="ECO:0000313" key="7">
    <source>
        <dbReference type="EnsemblMetazoa" id="SMAR011121-PA"/>
    </source>
</evidence>
<dbReference type="EnsemblMetazoa" id="SMAR011121-RA">
    <property type="protein sequence ID" value="SMAR011121-PA"/>
    <property type="gene ID" value="SMAR011121"/>
</dbReference>
<dbReference type="eggNOG" id="KOG3645">
    <property type="taxonomic scope" value="Eukaryota"/>
</dbReference>
<evidence type="ECO:0000256" key="1">
    <source>
        <dbReference type="ARBA" id="ARBA00004141"/>
    </source>
</evidence>
<dbReference type="OMA" id="ANNTHFH"/>
<evidence type="ECO:0000256" key="4">
    <source>
        <dbReference type="ARBA" id="ARBA00023136"/>
    </source>
</evidence>
<dbReference type="SUPFAM" id="SSF90112">
    <property type="entry name" value="Neurotransmitter-gated ion-channel transmembrane pore"/>
    <property type="match status" value="1"/>
</dbReference>
<evidence type="ECO:0000256" key="5">
    <source>
        <dbReference type="RuleBase" id="RU000687"/>
    </source>
</evidence>
<evidence type="ECO:0000256" key="2">
    <source>
        <dbReference type="ARBA" id="ARBA00022692"/>
    </source>
</evidence>
<dbReference type="Proteomes" id="UP000014500">
    <property type="component" value="Unassembled WGS sequence"/>
</dbReference>
<reference evidence="7" key="2">
    <citation type="submission" date="2015-02" db="UniProtKB">
        <authorList>
            <consortium name="EnsemblMetazoa"/>
        </authorList>
    </citation>
    <scope>IDENTIFICATION</scope>
</reference>
<name>T1JBH5_STRMM</name>
<dbReference type="PANTHER" id="PTHR18945">
    <property type="entry name" value="NEUROTRANSMITTER GATED ION CHANNEL"/>
    <property type="match status" value="1"/>
</dbReference>
<evidence type="ECO:0000313" key="8">
    <source>
        <dbReference type="Proteomes" id="UP000014500"/>
    </source>
</evidence>
<comment type="subcellular location">
    <subcellularLocation>
        <location evidence="1">Membrane</location>
        <topology evidence="1">Multi-pass membrane protein</topology>
    </subcellularLocation>
</comment>
<feature type="transmembrane region" description="Helical" evidence="5">
    <location>
        <begin position="363"/>
        <end position="380"/>
    </location>
</feature>
<dbReference type="CDD" id="cd18989">
    <property type="entry name" value="LGIC_ECD_cation"/>
    <property type="match status" value="1"/>
</dbReference>
<keyword evidence="5" id="KW-0406">Ion transport</keyword>
<organism evidence="7 8">
    <name type="scientific">Strigamia maritima</name>
    <name type="common">European centipede</name>
    <name type="synonym">Geophilus maritimus</name>
    <dbReference type="NCBI Taxonomy" id="126957"/>
    <lineage>
        <taxon>Eukaryota</taxon>
        <taxon>Metazoa</taxon>
        <taxon>Ecdysozoa</taxon>
        <taxon>Arthropoda</taxon>
        <taxon>Myriapoda</taxon>
        <taxon>Chilopoda</taxon>
        <taxon>Pleurostigmophora</taxon>
        <taxon>Geophilomorpha</taxon>
        <taxon>Linotaeniidae</taxon>
        <taxon>Strigamia</taxon>
    </lineage>
</organism>
<dbReference type="InterPro" id="IPR036734">
    <property type="entry name" value="Neur_chan_lig-bd_sf"/>
</dbReference>
<keyword evidence="2 5" id="KW-0812">Transmembrane</keyword>
<evidence type="ECO:0000259" key="6">
    <source>
        <dbReference type="Pfam" id="PF02931"/>
    </source>
</evidence>
<reference evidence="8" key="1">
    <citation type="submission" date="2011-05" db="EMBL/GenBank/DDBJ databases">
        <authorList>
            <person name="Richards S.R."/>
            <person name="Qu J."/>
            <person name="Jiang H."/>
            <person name="Jhangiani S.N."/>
            <person name="Agravi P."/>
            <person name="Goodspeed R."/>
            <person name="Gross S."/>
            <person name="Mandapat C."/>
            <person name="Jackson L."/>
            <person name="Mathew T."/>
            <person name="Pu L."/>
            <person name="Thornton R."/>
            <person name="Saada N."/>
            <person name="Wilczek-Boney K.B."/>
            <person name="Lee S."/>
            <person name="Kovar C."/>
            <person name="Wu Y."/>
            <person name="Scherer S.E."/>
            <person name="Worley K.C."/>
            <person name="Muzny D.M."/>
            <person name="Gibbs R."/>
        </authorList>
    </citation>
    <scope>NUCLEOTIDE SEQUENCE</scope>
    <source>
        <strain evidence="8">Brora</strain>
    </source>
</reference>
<dbReference type="PROSITE" id="PS00236">
    <property type="entry name" value="NEUROTR_ION_CHANNEL"/>
    <property type="match status" value="1"/>
</dbReference>
<dbReference type="PhylomeDB" id="T1JBH5"/>
<dbReference type="AlphaFoldDB" id="T1JBH5"/>
<dbReference type="GO" id="GO:0005230">
    <property type="term" value="F:extracellular ligand-gated monoatomic ion channel activity"/>
    <property type="evidence" value="ECO:0007669"/>
    <property type="project" value="InterPro"/>
</dbReference>
<evidence type="ECO:0000256" key="3">
    <source>
        <dbReference type="ARBA" id="ARBA00022989"/>
    </source>
</evidence>
<dbReference type="STRING" id="126957.T1JBH5"/>
<accession>T1JBH5</accession>
<dbReference type="SUPFAM" id="SSF63712">
    <property type="entry name" value="Nicotinic receptor ligand binding domain-like"/>
    <property type="match status" value="1"/>
</dbReference>
<dbReference type="InterPro" id="IPR038050">
    <property type="entry name" value="Neuro_actylchol_rec"/>
</dbReference>
<dbReference type="EMBL" id="JH432010">
    <property type="status" value="NOT_ANNOTATED_CDS"/>
    <property type="molecule type" value="Genomic_DNA"/>
</dbReference>
<keyword evidence="8" id="KW-1185">Reference proteome</keyword>
<comment type="similarity">
    <text evidence="5">Belongs to the ligand-gated ion channel (TC 1.A.9) family.</text>
</comment>
<dbReference type="HOGENOM" id="CLU_018074_0_4_1"/>
<dbReference type="GO" id="GO:0016020">
    <property type="term" value="C:membrane"/>
    <property type="evidence" value="ECO:0007669"/>
    <property type="project" value="UniProtKB-SubCell"/>
</dbReference>
<feature type="transmembrane region" description="Helical" evidence="5">
    <location>
        <begin position="280"/>
        <end position="300"/>
    </location>
</feature>
<protein>
    <recommendedName>
        <fullName evidence="6">Neurotransmitter-gated ion-channel ligand-binding domain-containing protein</fullName>
    </recommendedName>
</protein>
<feature type="transmembrane region" description="Helical" evidence="5">
    <location>
        <begin position="249"/>
        <end position="268"/>
    </location>
</feature>